<dbReference type="Gene3D" id="3.40.50.1820">
    <property type="entry name" value="alpha/beta hydrolase"/>
    <property type="match status" value="1"/>
</dbReference>
<sequence>PENMRSFNLSICNDQNVSYYSVGAETLQAHCSDLFKVTSNVLYNGLNKSYGPPTDNDGVFCHEEIQWGTHLLNFECDHSDLVGLGRKTNTYEQVINLLMSNIRYNYGISIE</sequence>
<protein>
    <submittedName>
        <fullName evidence="1">Uncharacterized protein</fullName>
    </submittedName>
</protein>
<organism evidence="1 2">
    <name type="scientific">Ichthyophthirius multifiliis</name>
    <name type="common">White spot disease agent</name>
    <name type="synonym">Ich</name>
    <dbReference type="NCBI Taxonomy" id="5932"/>
    <lineage>
        <taxon>Eukaryota</taxon>
        <taxon>Sar</taxon>
        <taxon>Alveolata</taxon>
        <taxon>Ciliophora</taxon>
        <taxon>Intramacronucleata</taxon>
        <taxon>Oligohymenophorea</taxon>
        <taxon>Hymenostomatida</taxon>
        <taxon>Ophryoglenina</taxon>
        <taxon>Ichthyophthirius</taxon>
    </lineage>
</organism>
<dbReference type="InParanoid" id="G0QZ41"/>
<dbReference type="AlphaFoldDB" id="G0QZ41"/>
<gene>
    <name evidence="1" type="ORF">IMG5_154150</name>
</gene>
<accession>G0QZ41</accession>
<evidence type="ECO:0000313" key="1">
    <source>
        <dbReference type="EMBL" id="EGR29527.1"/>
    </source>
</evidence>
<keyword evidence="2" id="KW-1185">Reference proteome</keyword>
<dbReference type="eggNOG" id="ENOG502R2D8">
    <property type="taxonomic scope" value="Eukaryota"/>
</dbReference>
<name>G0QZ41_ICHMU</name>
<dbReference type="OrthoDB" id="15828at2759"/>
<feature type="non-terminal residue" evidence="1">
    <location>
        <position position="1"/>
    </location>
</feature>
<proteinExistence type="predicted"/>
<dbReference type="Proteomes" id="UP000008983">
    <property type="component" value="Unassembled WGS sequence"/>
</dbReference>
<dbReference type="InterPro" id="IPR029058">
    <property type="entry name" value="AB_hydrolase_fold"/>
</dbReference>
<dbReference type="STRING" id="857967.G0QZ41"/>
<dbReference type="GeneID" id="14905622"/>
<reference evidence="1 2" key="1">
    <citation type="submission" date="2011-07" db="EMBL/GenBank/DDBJ databases">
        <authorList>
            <person name="Coyne R."/>
            <person name="Brami D."/>
            <person name="Johnson J."/>
            <person name="Hostetler J."/>
            <person name="Hannick L."/>
            <person name="Clark T."/>
            <person name="Cassidy-Hanley D."/>
            <person name="Inman J."/>
        </authorList>
    </citation>
    <scope>NUCLEOTIDE SEQUENCE [LARGE SCALE GENOMIC DNA]</scope>
    <source>
        <strain evidence="1 2">G5</strain>
    </source>
</reference>
<evidence type="ECO:0000313" key="2">
    <source>
        <dbReference type="Proteomes" id="UP000008983"/>
    </source>
</evidence>
<dbReference type="RefSeq" id="XP_004030763.1">
    <property type="nucleotide sequence ID" value="XM_004030715.1"/>
</dbReference>
<dbReference type="EMBL" id="GL984136">
    <property type="protein sequence ID" value="EGR29527.1"/>
    <property type="molecule type" value="Genomic_DNA"/>
</dbReference>